<reference evidence="1 2" key="1">
    <citation type="journal article" date="2022" name="New Phytol.">
        <title>Ecological generalism drives hyperdiversity of secondary metabolite gene clusters in xylarialean endophytes.</title>
        <authorList>
            <person name="Franco M.E.E."/>
            <person name="Wisecaver J.H."/>
            <person name="Arnold A.E."/>
            <person name="Ju Y.M."/>
            <person name="Slot J.C."/>
            <person name="Ahrendt S."/>
            <person name="Moore L.P."/>
            <person name="Eastman K.E."/>
            <person name="Scott K."/>
            <person name="Konkel Z."/>
            <person name="Mondo S.J."/>
            <person name="Kuo A."/>
            <person name="Hayes R.D."/>
            <person name="Haridas S."/>
            <person name="Andreopoulos B."/>
            <person name="Riley R."/>
            <person name="LaButti K."/>
            <person name="Pangilinan J."/>
            <person name="Lipzen A."/>
            <person name="Amirebrahimi M."/>
            <person name="Yan J."/>
            <person name="Adam C."/>
            <person name="Keymanesh K."/>
            <person name="Ng V."/>
            <person name="Louie K."/>
            <person name="Northen T."/>
            <person name="Drula E."/>
            <person name="Henrissat B."/>
            <person name="Hsieh H.M."/>
            <person name="Youens-Clark K."/>
            <person name="Lutzoni F."/>
            <person name="Miadlikowska J."/>
            <person name="Eastwood D.C."/>
            <person name="Hamelin R.C."/>
            <person name="Grigoriev I.V."/>
            <person name="U'Ren J.M."/>
        </authorList>
    </citation>
    <scope>NUCLEOTIDE SEQUENCE [LARGE SCALE GENOMIC DNA]</scope>
    <source>
        <strain evidence="1 2">ER1909</strain>
    </source>
</reference>
<protein>
    <submittedName>
        <fullName evidence="1">Uncharacterized protein</fullName>
    </submittedName>
</protein>
<evidence type="ECO:0000313" key="2">
    <source>
        <dbReference type="Proteomes" id="UP001497680"/>
    </source>
</evidence>
<name>A0ACC0DDG3_9PEZI</name>
<gene>
    <name evidence="1" type="ORF">F4821DRAFT_10354</name>
</gene>
<accession>A0ACC0DDG3</accession>
<dbReference type="EMBL" id="MU394289">
    <property type="protein sequence ID" value="KAI6090784.1"/>
    <property type="molecule type" value="Genomic_DNA"/>
</dbReference>
<evidence type="ECO:0000313" key="1">
    <source>
        <dbReference type="EMBL" id="KAI6090784.1"/>
    </source>
</evidence>
<keyword evidence="2" id="KW-1185">Reference proteome</keyword>
<comment type="caution">
    <text evidence="1">The sequence shown here is derived from an EMBL/GenBank/DDBJ whole genome shotgun (WGS) entry which is preliminary data.</text>
</comment>
<organism evidence="1 2">
    <name type="scientific">Hypoxylon rubiginosum</name>
    <dbReference type="NCBI Taxonomy" id="110542"/>
    <lineage>
        <taxon>Eukaryota</taxon>
        <taxon>Fungi</taxon>
        <taxon>Dikarya</taxon>
        <taxon>Ascomycota</taxon>
        <taxon>Pezizomycotina</taxon>
        <taxon>Sordariomycetes</taxon>
        <taxon>Xylariomycetidae</taxon>
        <taxon>Xylariales</taxon>
        <taxon>Hypoxylaceae</taxon>
        <taxon>Hypoxylon</taxon>
    </lineage>
</organism>
<dbReference type="Proteomes" id="UP001497680">
    <property type="component" value="Unassembled WGS sequence"/>
</dbReference>
<sequence>MSPFIVGGSQEALENEIADLELRLQKARDRLATSKTGPGHPGRQPPPAIPSEPSSSSAHHYLLLLSDSALPLGSFAFSSGLESYLAHTRRRGGPSITSSAAASASSFSSFLPLSLSSYASTTLPFVLAAHRDPTPASVAALDDMQDAAVICTVGRRASVAQGRALLSIWEKSMASTADPSASLAPYAELLRSAPKREGGGGEPPAAHAHLAPLFGAVGALCGLALRQTAYVFMLGHVKALVSAAVRAGLFGPYQAQRILAGAEVQGLLAEVIEREWDTPVEEAGQSVPVMDLWFGRHELLYSRIFNS</sequence>
<proteinExistence type="predicted"/>